<sequence>MPEDYWEDSVEVWPENWPVLHLFVGMQTQWNWAVGFGGGGRVGLRYEALYPQLDRLTGGDQSEWDVLFADVQHMEMAVLNQPRS</sequence>
<dbReference type="InterPro" id="IPR014915">
    <property type="entry name" value="Phage_TLS_TfmB"/>
</dbReference>
<comment type="caution">
    <text evidence="1">The sequence shown here is derived from an EMBL/GenBank/DDBJ whole genome shotgun (WGS) entry which is preliminary data.</text>
</comment>
<evidence type="ECO:0000313" key="2">
    <source>
        <dbReference type="Proteomes" id="UP001596001"/>
    </source>
</evidence>
<protein>
    <submittedName>
        <fullName evidence="1">DUF1799 domain-containing protein</fullName>
    </submittedName>
</protein>
<dbReference type="Pfam" id="PF08809">
    <property type="entry name" value="DUF1799"/>
    <property type="match status" value="1"/>
</dbReference>
<organism evidence="1 2">
    <name type="scientific">Giesbergeria sinuosa</name>
    <dbReference type="NCBI Taxonomy" id="80883"/>
    <lineage>
        <taxon>Bacteria</taxon>
        <taxon>Pseudomonadati</taxon>
        <taxon>Pseudomonadota</taxon>
        <taxon>Betaproteobacteria</taxon>
        <taxon>Burkholderiales</taxon>
        <taxon>Comamonadaceae</taxon>
        <taxon>Giesbergeria</taxon>
    </lineage>
</organism>
<gene>
    <name evidence="1" type="ORF">ACFO6X_06290</name>
</gene>
<name>A0ABV9QCQ8_9BURK</name>
<proteinExistence type="predicted"/>
<reference evidence="2" key="1">
    <citation type="journal article" date="2019" name="Int. J. Syst. Evol. Microbiol.">
        <title>The Global Catalogue of Microorganisms (GCM) 10K type strain sequencing project: providing services to taxonomists for standard genome sequencing and annotation.</title>
        <authorList>
            <consortium name="The Broad Institute Genomics Platform"/>
            <consortium name="The Broad Institute Genome Sequencing Center for Infectious Disease"/>
            <person name="Wu L."/>
            <person name="Ma J."/>
        </authorList>
    </citation>
    <scope>NUCLEOTIDE SEQUENCE [LARGE SCALE GENOMIC DNA]</scope>
    <source>
        <strain evidence="2">CCUG 49452</strain>
    </source>
</reference>
<dbReference type="Proteomes" id="UP001596001">
    <property type="component" value="Unassembled WGS sequence"/>
</dbReference>
<accession>A0ABV9QCQ8</accession>
<dbReference type="RefSeq" id="WP_382431160.1">
    <property type="nucleotide sequence ID" value="NZ_JBHSHJ010000003.1"/>
</dbReference>
<dbReference type="EMBL" id="JBHSHJ010000003">
    <property type="protein sequence ID" value="MFC4788593.1"/>
    <property type="molecule type" value="Genomic_DNA"/>
</dbReference>
<evidence type="ECO:0000313" key="1">
    <source>
        <dbReference type="EMBL" id="MFC4788593.1"/>
    </source>
</evidence>
<keyword evidence="2" id="KW-1185">Reference proteome</keyword>